<feature type="compositionally biased region" description="Polar residues" evidence="1">
    <location>
        <begin position="489"/>
        <end position="501"/>
    </location>
</feature>
<dbReference type="InterPro" id="IPR044210">
    <property type="entry name" value="Tfc3-like"/>
</dbReference>
<feature type="region of interest" description="Disordered" evidence="1">
    <location>
        <begin position="1"/>
        <end position="31"/>
    </location>
</feature>
<feature type="region of interest" description="Disordered" evidence="1">
    <location>
        <begin position="84"/>
        <end position="104"/>
    </location>
</feature>
<sequence length="501" mass="54649">MQAASKLDQPDRFSFKDQDNNKPTNDRVDFSLDGPGGNCVAVLTLFSLSLISVDIRILEQIIMVDSSMVENEVIERDVFHRKQQKPAWEMQEPRSGTPTRALGLPQSSASVPFTLYLEQENRSGQEKSSQLLDSRAVVRGLGSRMRSLTPRDPTCPPSRRALATVGTSCLPDTFTKLINPQENTCSLKESVLRLELSGYSPEGLTAALEILEAVVAMGCFGIDKEELRRRFSALEQPGGGRTRTFADCVQALLEQQHVLEVRGNSVCLVAIGSAWPWLLHSVRLKDREEDAHAQREDPQARTLEGSLSQDGPPEGQTPPSHSPQGTKRYAIWASEIGETPAKRPALQDSDLPPASGLQQKNGQKPRPRLHPQLLKTLLKLRLGRKTKRVSGSSVPQSKSSRVARPSLQRALKTPEVPHSLSDTPPALSLPASLMGPTPSSQTGDLPLAQKGLDFSLSEPEPCGEDAACKCISRGGQRPPTPTDPDTGRNTEPTKAQHTARS</sequence>
<feature type="compositionally biased region" description="Basic and acidic residues" evidence="1">
    <location>
        <begin position="8"/>
        <end position="30"/>
    </location>
</feature>
<name>A0ABQ9UZ56_SAGOE</name>
<proteinExistence type="predicted"/>
<protein>
    <submittedName>
        <fullName evidence="2">General transcription factor 3C polypeptide 1</fullName>
    </submittedName>
</protein>
<feature type="compositionally biased region" description="Basic and acidic residues" evidence="1">
    <location>
        <begin position="289"/>
        <end position="299"/>
    </location>
</feature>
<dbReference type="PANTHER" id="PTHR15180:SF1">
    <property type="entry name" value="GENERAL TRANSCRIPTION FACTOR 3C POLYPEPTIDE 1"/>
    <property type="match status" value="1"/>
</dbReference>
<feature type="region of interest" description="Disordered" evidence="1">
    <location>
        <begin position="289"/>
        <end position="325"/>
    </location>
</feature>
<feature type="compositionally biased region" description="Low complexity" evidence="1">
    <location>
        <begin position="389"/>
        <end position="402"/>
    </location>
</feature>
<comment type="caution">
    <text evidence="2">The sequence shown here is derived from an EMBL/GenBank/DDBJ whole genome shotgun (WGS) entry which is preliminary data.</text>
</comment>
<accession>A0ABQ9UZ56</accession>
<evidence type="ECO:0000313" key="2">
    <source>
        <dbReference type="EMBL" id="KAK2101512.1"/>
    </source>
</evidence>
<evidence type="ECO:0000256" key="1">
    <source>
        <dbReference type="SAM" id="MobiDB-lite"/>
    </source>
</evidence>
<evidence type="ECO:0000313" key="3">
    <source>
        <dbReference type="Proteomes" id="UP001266305"/>
    </source>
</evidence>
<keyword evidence="3" id="KW-1185">Reference proteome</keyword>
<reference evidence="2 3" key="1">
    <citation type="submission" date="2023-05" db="EMBL/GenBank/DDBJ databases">
        <title>B98-5 Cell Line De Novo Hybrid Assembly: An Optical Mapping Approach.</title>
        <authorList>
            <person name="Kananen K."/>
            <person name="Auerbach J.A."/>
            <person name="Kautto E."/>
            <person name="Blachly J.S."/>
        </authorList>
    </citation>
    <scope>NUCLEOTIDE SEQUENCE [LARGE SCALE GENOMIC DNA]</scope>
    <source>
        <strain evidence="2">B95-8</strain>
        <tissue evidence="2">Cell line</tissue>
    </source>
</reference>
<gene>
    <name evidence="2" type="primary">GTF3C1_2</name>
    <name evidence="2" type="ORF">P7K49_019178</name>
</gene>
<organism evidence="2 3">
    <name type="scientific">Saguinus oedipus</name>
    <name type="common">Cotton-top tamarin</name>
    <name type="synonym">Oedipomidas oedipus</name>
    <dbReference type="NCBI Taxonomy" id="9490"/>
    <lineage>
        <taxon>Eukaryota</taxon>
        <taxon>Metazoa</taxon>
        <taxon>Chordata</taxon>
        <taxon>Craniata</taxon>
        <taxon>Vertebrata</taxon>
        <taxon>Euteleostomi</taxon>
        <taxon>Mammalia</taxon>
        <taxon>Eutheria</taxon>
        <taxon>Euarchontoglires</taxon>
        <taxon>Primates</taxon>
        <taxon>Haplorrhini</taxon>
        <taxon>Platyrrhini</taxon>
        <taxon>Cebidae</taxon>
        <taxon>Callitrichinae</taxon>
        <taxon>Saguinus</taxon>
    </lineage>
</organism>
<dbReference type="Proteomes" id="UP001266305">
    <property type="component" value="Unassembled WGS sequence"/>
</dbReference>
<feature type="region of interest" description="Disordered" evidence="1">
    <location>
        <begin position="343"/>
        <end position="501"/>
    </location>
</feature>
<dbReference type="PANTHER" id="PTHR15180">
    <property type="entry name" value="GENERAL TRANSCRIPTION FACTOR 3C POLYPEPTIDE 1"/>
    <property type="match status" value="1"/>
</dbReference>
<dbReference type="EMBL" id="JASSZA010000009">
    <property type="protein sequence ID" value="KAK2101512.1"/>
    <property type="molecule type" value="Genomic_DNA"/>
</dbReference>